<feature type="domain" description="YdhG-like" evidence="1">
    <location>
        <begin position="25"/>
        <end position="128"/>
    </location>
</feature>
<reference evidence="2 3" key="1">
    <citation type="submission" date="2024-02" db="EMBL/GenBank/DDBJ databases">
        <title>Full genome sequence of Sphingomonas kaistensis.</title>
        <authorList>
            <person name="Poletto B.L."/>
            <person name="Silva G."/>
            <person name="Galante D."/>
            <person name="Campos K.R."/>
            <person name="Santos M.B.N."/>
            <person name="Sacchi C.T."/>
        </authorList>
    </citation>
    <scope>NUCLEOTIDE SEQUENCE [LARGE SCALE GENOMIC DNA]</scope>
    <source>
        <strain evidence="2 3">MA4R</strain>
    </source>
</reference>
<dbReference type="Pfam" id="PF08818">
    <property type="entry name" value="DUF1801"/>
    <property type="match status" value="1"/>
</dbReference>
<sequence>MAENKTKPTGADVTAFLDAIDHPTRREDGHTLRALFERISGEPATLWGPSIIGFGTHHYRTDAGRGGDTPRIAFSLRKASLVLYLHHYDGYDTDLARLGKHKTGKGCLYVTKLADVDAAALENLVRKAWDRAGT</sequence>
<protein>
    <submittedName>
        <fullName evidence="2">DUF1801 domain-containing protein</fullName>
    </submittedName>
</protein>
<gene>
    <name evidence="2" type="ORF">V6R86_02245</name>
</gene>
<proteinExistence type="predicted"/>
<organism evidence="2 3">
    <name type="scientific">Sphingomonas kaistensis</name>
    <dbReference type="NCBI Taxonomy" id="298708"/>
    <lineage>
        <taxon>Bacteria</taxon>
        <taxon>Pseudomonadati</taxon>
        <taxon>Pseudomonadota</taxon>
        <taxon>Alphaproteobacteria</taxon>
        <taxon>Sphingomonadales</taxon>
        <taxon>Sphingomonadaceae</taxon>
        <taxon>Sphingomonas</taxon>
    </lineage>
</organism>
<dbReference type="RefSeq" id="WP_338501692.1">
    <property type="nucleotide sequence ID" value="NZ_CP145607.1"/>
</dbReference>
<dbReference type="InterPro" id="IPR014922">
    <property type="entry name" value="YdhG-like"/>
</dbReference>
<dbReference type="Proteomes" id="UP001382935">
    <property type="component" value="Chromosome"/>
</dbReference>
<keyword evidence="3" id="KW-1185">Reference proteome</keyword>
<evidence type="ECO:0000259" key="1">
    <source>
        <dbReference type="Pfam" id="PF08818"/>
    </source>
</evidence>
<evidence type="ECO:0000313" key="3">
    <source>
        <dbReference type="Proteomes" id="UP001382935"/>
    </source>
</evidence>
<dbReference type="SUPFAM" id="SSF159888">
    <property type="entry name" value="YdhG-like"/>
    <property type="match status" value="1"/>
</dbReference>
<dbReference type="EMBL" id="CP145607">
    <property type="protein sequence ID" value="WWM69543.1"/>
    <property type="molecule type" value="Genomic_DNA"/>
</dbReference>
<name>A0ABZ2G0N0_9SPHN</name>
<evidence type="ECO:0000313" key="2">
    <source>
        <dbReference type="EMBL" id="WWM69543.1"/>
    </source>
</evidence>
<accession>A0ABZ2G0N0</accession>